<proteinExistence type="predicted"/>
<keyword evidence="1 4" id="KW-0808">Transferase</keyword>
<keyword evidence="5" id="KW-1185">Reference proteome</keyword>
<dbReference type="InterPro" id="IPR016181">
    <property type="entry name" value="Acyl_CoA_acyltransferase"/>
</dbReference>
<dbReference type="EMBL" id="ONZI01000003">
    <property type="protein sequence ID" value="SPJ34133.1"/>
    <property type="molecule type" value="Genomic_DNA"/>
</dbReference>
<evidence type="ECO:0000313" key="4">
    <source>
        <dbReference type="EMBL" id="SPJ34133.1"/>
    </source>
</evidence>
<feature type="domain" description="N-acetyltransferase" evidence="3">
    <location>
        <begin position="6"/>
        <end position="156"/>
    </location>
</feature>
<evidence type="ECO:0000313" key="5">
    <source>
        <dbReference type="Proteomes" id="UP000244934"/>
    </source>
</evidence>
<dbReference type="OrthoDB" id="9796919at2"/>
<name>A0A2R8CMS8_9GAMM</name>
<reference evidence="5" key="1">
    <citation type="submission" date="2018-03" db="EMBL/GenBank/DDBJ databases">
        <authorList>
            <person name="Navarro De La Torre S."/>
        </authorList>
    </citation>
    <scope>NUCLEOTIDE SEQUENCE [LARGE SCALE GENOMIC DNA]</scope>
    <source>
        <strain evidence="5">EAod3</strain>
    </source>
</reference>
<evidence type="ECO:0000256" key="2">
    <source>
        <dbReference type="ARBA" id="ARBA00023315"/>
    </source>
</evidence>
<dbReference type="AlphaFoldDB" id="A0A2R8CMS8"/>
<dbReference type="InterPro" id="IPR000182">
    <property type="entry name" value="GNAT_dom"/>
</dbReference>
<dbReference type="Gene3D" id="3.40.630.30">
    <property type="match status" value="1"/>
</dbReference>
<dbReference type="PROSITE" id="PS51186">
    <property type="entry name" value="GNAT"/>
    <property type="match status" value="1"/>
</dbReference>
<organism evidence="4 5">
    <name type="scientific">Kushneria phyllosphaerae</name>
    <dbReference type="NCBI Taxonomy" id="2100822"/>
    <lineage>
        <taxon>Bacteria</taxon>
        <taxon>Pseudomonadati</taxon>
        <taxon>Pseudomonadota</taxon>
        <taxon>Gammaproteobacteria</taxon>
        <taxon>Oceanospirillales</taxon>
        <taxon>Halomonadaceae</taxon>
        <taxon>Kushneria</taxon>
    </lineage>
</organism>
<dbReference type="PANTHER" id="PTHR43420:SF44">
    <property type="entry name" value="ACETYLTRANSFERASE YPEA"/>
    <property type="match status" value="1"/>
</dbReference>
<dbReference type="InterPro" id="IPR050680">
    <property type="entry name" value="YpeA/RimI_acetyltransf"/>
</dbReference>
<dbReference type="EC" id="2.3.1.267" evidence="4"/>
<dbReference type="Pfam" id="PF00583">
    <property type="entry name" value="Acetyltransf_1"/>
    <property type="match status" value="1"/>
</dbReference>
<dbReference type="SUPFAM" id="SSF55729">
    <property type="entry name" value="Acyl-CoA N-acyltransferases (Nat)"/>
    <property type="match status" value="1"/>
</dbReference>
<protein>
    <submittedName>
        <fullName evidence="4">Ribosomal-protein-alanine acetyltransferase</fullName>
        <ecNumber evidence="4">2.3.1.267</ecNumber>
    </submittedName>
</protein>
<sequence length="167" mass="18092">MLKCSKAMTSEPISDVEALAALDARARGLDAWSLARFEALKSDQGYQLMGIGDDSTQALLAFAVFSVGPFDLELEMIAVDPSHRRQGLAGQLIVAMIEQGEAKGLERVLLEVRAGNDAAQALYERHGFEVDGRRAGYYPQASGGREDAILMSRPLARQEQGAERPAQ</sequence>
<evidence type="ECO:0000256" key="1">
    <source>
        <dbReference type="ARBA" id="ARBA00022679"/>
    </source>
</evidence>
<dbReference type="CDD" id="cd04301">
    <property type="entry name" value="NAT_SF"/>
    <property type="match status" value="1"/>
</dbReference>
<accession>A0A2R8CMS8</accession>
<keyword evidence="2 4" id="KW-0012">Acyltransferase</keyword>
<gene>
    <name evidence="4" type="primary">rimI_2</name>
    <name evidence="4" type="ORF">KSP9073_02166</name>
</gene>
<evidence type="ECO:0000259" key="3">
    <source>
        <dbReference type="PROSITE" id="PS51186"/>
    </source>
</evidence>
<dbReference type="Proteomes" id="UP000244934">
    <property type="component" value="Unassembled WGS sequence"/>
</dbReference>
<dbReference type="GO" id="GO:0008999">
    <property type="term" value="F:protein-N-terminal-alanine acetyltransferase activity"/>
    <property type="evidence" value="ECO:0007669"/>
    <property type="project" value="UniProtKB-EC"/>
</dbReference>
<dbReference type="PANTHER" id="PTHR43420">
    <property type="entry name" value="ACETYLTRANSFERASE"/>
    <property type="match status" value="1"/>
</dbReference>